<feature type="transmembrane region" description="Helical" evidence="1">
    <location>
        <begin position="94"/>
        <end position="116"/>
    </location>
</feature>
<feature type="transmembrane region" description="Helical" evidence="1">
    <location>
        <begin position="20"/>
        <end position="44"/>
    </location>
</feature>
<dbReference type="EMBL" id="FUXZ01000007">
    <property type="protein sequence ID" value="SKA66526.1"/>
    <property type="molecule type" value="Genomic_DNA"/>
</dbReference>
<evidence type="ECO:0008006" key="4">
    <source>
        <dbReference type="Google" id="ProtNLM"/>
    </source>
</evidence>
<feature type="transmembrane region" description="Helical" evidence="1">
    <location>
        <begin position="169"/>
        <end position="191"/>
    </location>
</feature>
<dbReference type="OrthoDB" id="9815422at2"/>
<accession>A0A1T4VNL2</accession>
<dbReference type="Proteomes" id="UP000190814">
    <property type="component" value="Unassembled WGS sequence"/>
</dbReference>
<reference evidence="2 3" key="1">
    <citation type="submission" date="2017-02" db="EMBL/GenBank/DDBJ databases">
        <authorList>
            <person name="Peterson S.W."/>
        </authorList>
    </citation>
    <scope>NUCLEOTIDE SEQUENCE [LARGE SCALE GENOMIC DNA]</scope>
    <source>
        <strain evidence="2 3">ATCC 35992</strain>
    </source>
</reference>
<keyword evidence="1" id="KW-0812">Transmembrane</keyword>
<dbReference type="AlphaFoldDB" id="A0A1T4VNL2"/>
<gene>
    <name evidence="2" type="ORF">SAMN02745111_01333</name>
</gene>
<dbReference type="Gene3D" id="1.10.1760.20">
    <property type="match status" value="1"/>
</dbReference>
<evidence type="ECO:0000313" key="3">
    <source>
        <dbReference type="Proteomes" id="UP000190814"/>
    </source>
</evidence>
<name>A0A1T4VNL2_9FIRM</name>
<keyword evidence="1" id="KW-1133">Transmembrane helix</keyword>
<evidence type="ECO:0000256" key="1">
    <source>
        <dbReference type="SAM" id="Phobius"/>
    </source>
</evidence>
<sequence length="197" mass="20849">MSIKVRDNVKDKLSMQTKTIAAFIAIVAAVALPQIFHLIGAAIGADTAIGEKYLPMHLPVIFVGLLIGAYTGSLTGLIAPLVSFALTGMPAKSMLPFMMIELFGYGFAAGIIKNIINTEEVGAVKSLVGNTIKVFLVQVSGRALRAIAILFSFHVLGNKAIKPIIITKSISAGVVGIVIQLVAIPIILYVINGRKHE</sequence>
<dbReference type="RefSeq" id="WP_078766202.1">
    <property type="nucleotide sequence ID" value="NZ_FUXZ01000007.1"/>
</dbReference>
<protein>
    <recommendedName>
        <fullName evidence="4">ECF transporter S component</fullName>
    </recommendedName>
</protein>
<keyword evidence="1" id="KW-0472">Membrane</keyword>
<keyword evidence="3" id="KW-1185">Reference proteome</keyword>
<proteinExistence type="predicted"/>
<feature type="transmembrane region" description="Helical" evidence="1">
    <location>
        <begin position="56"/>
        <end position="82"/>
    </location>
</feature>
<organism evidence="2 3">
    <name type="scientific">Eubacterium uniforme</name>
    <dbReference type="NCBI Taxonomy" id="39495"/>
    <lineage>
        <taxon>Bacteria</taxon>
        <taxon>Bacillati</taxon>
        <taxon>Bacillota</taxon>
        <taxon>Clostridia</taxon>
        <taxon>Eubacteriales</taxon>
        <taxon>Eubacteriaceae</taxon>
        <taxon>Eubacterium</taxon>
    </lineage>
</organism>
<evidence type="ECO:0000313" key="2">
    <source>
        <dbReference type="EMBL" id="SKA66526.1"/>
    </source>
</evidence>
<dbReference type="STRING" id="39495.SAMN02745111_01333"/>
<feature type="transmembrane region" description="Helical" evidence="1">
    <location>
        <begin position="136"/>
        <end position="157"/>
    </location>
</feature>